<dbReference type="InterPro" id="IPR029058">
    <property type="entry name" value="AB_hydrolase_fold"/>
</dbReference>
<evidence type="ECO:0000256" key="1">
    <source>
        <dbReference type="ARBA" id="ARBA00004502"/>
    </source>
</evidence>
<dbReference type="PANTHER" id="PTHR13390">
    <property type="entry name" value="LIPASE"/>
    <property type="match status" value="1"/>
</dbReference>
<keyword evidence="4" id="KW-0378">Hydrolase</keyword>
<proteinExistence type="inferred from homology"/>
<dbReference type="SUPFAM" id="SSF53474">
    <property type="entry name" value="alpha/beta-Hydrolases"/>
    <property type="match status" value="2"/>
</dbReference>
<comment type="caution">
    <text evidence="6">The sequence shown here is derived from an EMBL/GenBank/DDBJ whole genome shotgun (WGS) entry which is preliminary data.</text>
</comment>
<evidence type="ECO:0000256" key="3">
    <source>
        <dbReference type="ARBA" id="ARBA00022677"/>
    </source>
</evidence>
<organism evidence="6 7">
    <name type="scientific">Delitschia confertaspora ATCC 74209</name>
    <dbReference type="NCBI Taxonomy" id="1513339"/>
    <lineage>
        <taxon>Eukaryota</taxon>
        <taxon>Fungi</taxon>
        <taxon>Dikarya</taxon>
        <taxon>Ascomycota</taxon>
        <taxon>Pezizomycotina</taxon>
        <taxon>Dothideomycetes</taxon>
        <taxon>Pleosporomycetidae</taxon>
        <taxon>Pleosporales</taxon>
        <taxon>Delitschiaceae</taxon>
        <taxon>Delitschia</taxon>
    </lineage>
</organism>
<reference evidence="6" key="1">
    <citation type="journal article" date="2020" name="Stud. Mycol.">
        <title>101 Dothideomycetes genomes: a test case for predicting lifestyles and emergence of pathogens.</title>
        <authorList>
            <person name="Haridas S."/>
            <person name="Albert R."/>
            <person name="Binder M."/>
            <person name="Bloem J."/>
            <person name="Labutti K."/>
            <person name="Salamov A."/>
            <person name="Andreopoulos B."/>
            <person name="Baker S."/>
            <person name="Barry K."/>
            <person name="Bills G."/>
            <person name="Bluhm B."/>
            <person name="Cannon C."/>
            <person name="Castanera R."/>
            <person name="Culley D."/>
            <person name="Daum C."/>
            <person name="Ezra D."/>
            <person name="Gonzalez J."/>
            <person name="Henrissat B."/>
            <person name="Kuo A."/>
            <person name="Liang C."/>
            <person name="Lipzen A."/>
            <person name="Lutzoni F."/>
            <person name="Magnuson J."/>
            <person name="Mondo S."/>
            <person name="Nolan M."/>
            <person name="Ohm R."/>
            <person name="Pangilinan J."/>
            <person name="Park H.-J."/>
            <person name="Ramirez L."/>
            <person name="Alfaro M."/>
            <person name="Sun H."/>
            <person name="Tritt A."/>
            <person name="Yoshinaga Y."/>
            <person name="Zwiers L.-H."/>
            <person name="Turgeon B."/>
            <person name="Goodwin S."/>
            <person name="Spatafora J."/>
            <person name="Crous P."/>
            <person name="Grigoriev I."/>
        </authorList>
    </citation>
    <scope>NUCLEOTIDE SEQUENCE</scope>
    <source>
        <strain evidence="6">ATCC 74209</strain>
    </source>
</reference>
<evidence type="ECO:0000256" key="2">
    <source>
        <dbReference type="ARBA" id="ARBA00008300"/>
    </source>
</evidence>
<comment type="similarity">
    <text evidence="2">Belongs to the AB hydrolase superfamily. LDAH family.</text>
</comment>
<dbReference type="GO" id="GO:0019915">
    <property type="term" value="P:lipid storage"/>
    <property type="evidence" value="ECO:0007669"/>
    <property type="project" value="InterPro"/>
</dbReference>
<protein>
    <recommendedName>
        <fullName evidence="8">Lipid droplet-associated hydrolase</fullName>
    </recommendedName>
</protein>
<evidence type="ECO:0000256" key="5">
    <source>
        <dbReference type="SAM" id="MobiDB-lite"/>
    </source>
</evidence>
<feature type="region of interest" description="Disordered" evidence="5">
    <location>
        <begin position="1"/>
        <end position="21"/>
    </location>
</feature>
<accession>A0A9P4MWX9</accession>
<evidence type="ECO:0008006" key="8">
    <source>
        <dbReference type="Google" id="ProtNLM"/>
    </source>
</evidence>
<dbReference type="GO" id="GO:0005811">
    <property type="term" value="C:lipid droplet"/>
    <property type="evidence" value="ECO:0007669"/>
    <property type="project" value="UniProtKB-SubCell"/>
</dbReference>
<name>A0A9P4MWX9_9PLEO</name>
<dbReference type="Gene3D" id="3.40.50.1820">
    <property type="entry name" value="alpha/beta hydrolase"/>
    <property type="match status" value="1"/>
</dbReference>
<keyword evidence="3" id="KW-0551">Lipid droplet</keyword>
<dbReference type="Proteomes" id="UP000799536">
    <property type="component" value="Unassembled WGS sequence"/>
</dbReference>
<dbReference type="OrthoDB" id="448051at2759"/>
<comment type="subcellular location">
    <subcellularLocation>
        <location evidence="1">Lipid droplet</location>
    </subcellularLocation>
</comment>
<dbReference type="AlphaFoldDB" id="A0A9P4MWX9"/>
<dbReference type="EMBL" id="ML993853">
    <property type="protein sequence ID" value="KAF2205582.1"/>
    <property type="molecule type" value="Genomic_DNA"/>
</dbReference>
<dbReference type="Pfam" id="PF10230">
    <property type="entry name" value="LIDHydrolase"/>
    <property type="match status" value="1"/>
</dbReference>
<evidence type="ECO:0000313" key="7">
    <source>
        <dbReference type="Proteomes" id="UP000799536"/>
    </source>
</evidence>
<gene>
    <name evidence="6" type="ORF">GQ43DRAFT_436920</name>
</gene>
<sequence length="346" mass="38644">MTTSQLPSIIHLRNPTPTAPNNAKPKQTYIIYFITGNPGLIEYYRTFHTHLYALLSTSNQNVDFQIYGRSLSGFEVDNSSTDNTNKNRVAPPYSLQDQIQNSGKALEDLINSLVNQGIKAPQVILIGHSVGSYILLELIRSFREGLIKAPEKNVKIVGGICLFPTVTHIAKSASGRRAGWLICQKHTAAAASVLARLLLLLIPTNVLSSLISVFMSFPQDAARTTATFAKSKHGILQALHMARDEMHEITSDTWDEEVWGAAHPSPSQHPRPVLRFLFAKSDHWVADETRDELMKVRARVDGVEEWKPKMEIDEKEGWPHAFCIRHSIPVAGRVKEYIDDIIESSS</sequence>
<dbReference type="InterPro" id="IPR019363">
    <property type="entry name" value="LDAH"/>
</dbReference>
<evidence type="ECO:0000256" key="4">
    <source>
        <dbReference type="ARBA" id="ARBA00022801"/>
    </source>
</evidence>
<dbReference type="GO" id="GO:0016298">
    <property type="term" value="F:lipase activity"/>
    <property type="evidence" value="ECO:0007669"/>
    <property type="project" value="InterPro"/>
</dbReference>
<evidence type="ECO:0000313" key="6">
    <source>
        <dbReference type="EMBL" id="KAF2205582.1"/>
    </source>
</evidence>
<dbReference type="PANTHER" id="PTHR13390:SF0">
    <property type="entry name" value="LIPID DROPLET-ASSOCIATED HYDROLASE"/>
    <property type="match status" value="1"/>
</dbReference>
<keyword evidence="7" id="KW-1185">Reference proteome</keyword>